<gene>
    <name evidence="1" type="ORF">CR513_60377</name>
</gene>
<sequence>MIIPKLHQIIPYSLSLMDLMMTKQLGRIETLNQVENASSSTTTKGKPPIKPIYKLINVPQKDLEAIRLNNDTDLKIEEIRQRLEKLRMDKPSVNIIEINKLKVYPKLRNYYPRPPLADVQYEERGDLI</sequence>
<evidence type="ECO:0000313" key="2">
    <source>
        <dbReference type="Proteomes" id="UP000257109"/>
    </source>
</evidence>
<dbReference type="AlphaFoldDB" id="A0A371E5T9"/>
<proteinExistence type="predicted"/>
<protein>
    <submittedName>
        <fullName evidence="1">Uncharacterized protein</fullName>
    </submittedName>
</protein>
<dbReference type="EMBL" id="QJKJ01016164">
    <property type="protein sequence ID" value="RDX61401.1"/>
    <property type="molecule type" value="Genomic_DNA"/>
</dbReference>
<accession>A0A371E5T9</accession>
<feature type="non-terminal residue" evidence="1">
    <location>
        <position position="1"/>
    </location>
</feature>
<keyword evidence="2" id="KW-1185">Reference proteome</keyword>
<dbReference type="Proteomes" id="UP000257109">
    <property type="component" value="Unassembled WGS sequence"/>
</dbReference>
<reference evidence="1" key="1">
    <citation type="submission" date="2018-05" db="EMBL/GenBank/DDBJ databases">
        <title>Draft genome of Mucuna pruriens seed.</title>
        <authorList>
            <person name="Nnadi N.E."/>
            <person name="Vos R."/>
            <person name="Hasami M.H."/>
            <person name="Devisetty U.K."/>
            <person name="Aguiy J.C."/>
        </authorList>
    </citation>
    <scope>NUCLEOTIDE SEQUENCE [LARGE SCALE GENOMIC DNA]</scope>
    <source>
        <strain evidence="1">JCA_2017</strain>
    </source>
</reference>
<evidence type="ECO:0000313" key="1">
    <source>
        <dbReference type="EMBL" id="RDX61401.1"/>
    </source>
</evidence>
<comment type="caution">
    <text evidence="1">The sequence shown here is derived from an EMBL/GenBank/DDBJ whole genome shotgun (WGS) entry which is preliminary data.</text>
</comment>
<name>A0A371E5T9_MUCPR</name>
<organism evidence="1 2">
    <name type="scientific">Mucuna pruriens</name>
    <name type="common">Velvet bean</name>
    <name type="synonym">Dolichos pruriens</name>
    <dbReference type="NCBI Taxonomy" id="157652"/>
    <lineage>
        <taxon>Eukaryota</taxon>
        <taxon>Viridiplantae</taxon>
        <taxon>Streptophyta</taxon>
        <taxon>Embryophyta</taxon>
        <taxon>Tracheophyta</taxon>
        <taxon>Spermatophyta</taxon>
        <taxon>Magnoliopsida</taxon>
        <taxon>eudicotyledons</taxon>
        <taxon>Gunneridae</taxon>
        <taxon>Pentapetalae</taxon>
        <taxon>rosids</taxon>
        <taxon>fabids</taxon>
        <taxon>Fabales</taxon>
        <taxon>Fabaceae</taxon>
        <taxon>Papilionoideae</taxon>
        <taxon>50 kb inversion clade</taxon>
        <taxon>NPAAA clade</taxon>
        <taxon>indigoferoid/millettioid clade</taxon>
        <taxon>Phaseoleae</taxon>
        <taxon>Mucuna</taxon>
    </lineage>
</organism>